<comment type="caution">
    <text evidence="1">The sequence shown here is derived from an EMBL/GenBank/DDBJ whole genome shotgun (WGS) entry which is preliminary data.</text>
</comment>
<dbReference type="HOGENOM" id="CLU_219027_0_0_10"/>
<name>K5Z7D6_9BACT</name>
<protein>
    <recommendedName>
        <fullName evidence="3">Transposase InsH N-terminal domain-containing protein</fullName>
    </recommendedName>
</protein>
<feature type="non-terminal residue" evidence="1">
    <location>
        <position position="45"/>
    </location>
</feature>
<dbReference type="Proteomes" id="UP000006271">
    <property type="component" value="Unassembled WGS sequence"/>
</dbReference>
<accession>K5Z7D6</accession>
<reference evidence="1 2" key="1">
    <citation type="submission" date="2012-02" db="EMBL/GenBank/DDBJ databases">
        <title>The Genome Sequence of Parabacteroides merdae CL03T12C32.</title>
        <authorList>
            <consortium name="The Broad Institute Genome Sequencing Platform"/>
            <person name="Earl A."/>
            <person name="Ward D."/>
            <person name="Feldgarden M."/>
            <person name="Gevers D."/>
            <person name="Zitomersky N.L."/>
            <person name="Coyne M.J."/>
            <person name="Comstock L.E."/>
            <person name="Young S.K."/>
            <person name="Zeng Q."/>
            <person name="Gargeya S."/>
            <person name="Fitzgerald M."/>
            <person name="Haas B."/>
            <person name="Abouelleil A."/>
            <person name="Alvarado L."/>
            <person name="Arachchi H.M."/>
            <person name="Berlin A."/>
            <person name="Chapman S.B."/>
            <person name="Gearin G."/>
            <person name="Goldberg J."/>
            <person name="Griggs A."/>
            <person name="Gujja S."/>
            <person name="Hansen M."/>
            <person name="Heiman D."/>
            <person name="Howarth C."/>
            <person name="Larimer J."/>
            <person name="Lui A."/>
            <person name="MacDonald P.J.P."/>
            <person name="McCowen C."/>
            <person name="Montmayeur A."/>
            <person name="Murphy C."/>
            <person name="Neiman D."/>
            <person name="Pearson M."/>
            <person name="Priest M."/>
            <person name="Roberts A."/>
            <person name="Saif S."/>
            <person name="Shea T."/>
            <person name="Sisk P."/>
            <person name="Stolte C."/>
            <person name="Sykes S."/>
            <person name="Wortman J."/>
            <person name="Nusbaum C."/>
            <person name="Birren B."/>
        </authorList>
    </citation>
    <scope>NUCLEOTIDE SEQUENCE [LARGE SCALE GENOMIC DNA]</scope>
    <source>
        <strain evidence="1 2">CL03T12C32</strain>
    </source>
</reference>
<evidence type="ECO:0000313" key="2">
    <source>
        <dbReference type="Proteomes" id="UP000006271"/>
    </source>
</evidence>
<dbReference type="AlphaFoldDB" id="K5Z7D6"/>
<dbReference type="EMBL" id="AGZQ01000013">
    <property type="protein sequence ID" value="EKN11499.1"/>
    <property type="molecule type" value="Genomic_DNA"/>
</dbReference>
<sequence length="45" mass="5319">MLSQQQELPLSEYSSLYDIVVPQDNLLRRINDLVDFTFVYQELAN</sequence>
<organism evidence="1 2">
    <name type="scientific">Parabacteroides merdae CL03T12C32</name>
    <dbReference type="NCBI Taxonomy" id="999420"/>
    <lineage>
        <taxon>Bacteria</taxon>
        <taxon>Pseudomonadati</taxon>
        <taxon>Bacteroidota</taxon>
        <taxon>Bacteroidia</taxon>
        <taxon>Bacteroidales</taxon>
        <taxon>Tannerellaceae</taxon>
        <taxon>Parabacteroides</taxon>
    </lineage>
</organism>
<evidence type="ECO:0000313" key="1">
    <source>
        <dbReference type="EMBL" id="EKN11499.1"/>
    </source>
</evidence>
<gene>
    <name evidence="1" type="ORF">HMPREF1060_02630</name>
</gene>
<proteinExistence type="predicted"/>
<evidence type="ECO:0008006" key="3">
    <source>
        <dbReference type="Google" id="ProtNLM"/>
    </source>
</evidence>